<dbReference type="InterPro" id="IPR009061">
    <property type="entry name" value="DNA-bd_dom_put_sf"/>
</dbReference>
<dbReference type="InterPro" id="IPR041657">
    <property type="entry name" value="HTH_17"/>
</dbReference>
<keyword evidence="3" id="KW-1185">Reference proteome</keyword>
<organism evidence="2 3">
    <name type="scientific">Ruminococcus difficilis</name>
    <dbReference type="NCBI Taxonomy" id="2763069"/>
    <lineage>
        <taxon>Bacteria</taxon>
        <taxon>Bacillati</taxon>
        <taxon>Bacillota</taxon>
        <taxon>Clostridia</taxon>
        <taxon>Eubacteriales</taxon>
        <taxon>Oscillospiraceae</taxon>
        <taxon>Ruminococcus</taxon>
    </lineage>
</organism>
<dbReference type="AlphaFoldDB" id="A0A934WUA9"/>
<name>A0A934WUA9_9FIRM</name>
<dbReference type="GO" id="GO:0003677">
    <property type="term" value="F:DNA binding"/>
    <property type="evidence" value="ECO:0007669"/>
    <property type="project" value="InterPro"/>
</dbReference>
<dbReference type="Proteomes" id="UP000633365">
    <property type="component" value="Unassembled WGS sequence"/>
</dbReference>
<dbReference type="Pfam" id="PF12728">
    <property type="entry name" value="HTH_17"/>
    <property type="match status" value="1"/>
</dbReference>
<dbReference type="InterPro" id="IPR010093">
    <property type="entry name" value="SinI_DNA-bd"/>
</dbReference>
<accession>A0A934WUA9</accession>
<sequence>MQKETTFLNVKDVAEIMGISIPTARKLFEKRDFPTIRVGRRLLVSEDAFRKYMMQRHS</sequence>
<evidence type="ECO:0000259" key="1">
    <source>
        <dbReference type="Pfam" id="PF12728"/>
    </source>
</evidence>
<gene>
    <name evidence="2" type="ORF">JKK62_15470</name>
</gene>
<feature type="domain" description="Helix-turn-helix" evidence="1">
    <location>
        <begin position="7"/>
        <end position="56"/>
    </location>
</feature>
<protein>
    <submittedName>
        <fullName evidence="2">Helix-turn-helix domain-containing protein</fullName>
    </submittedName>
</protein>
<evidence type="ECO:0000313" key="3">
    <source>
        <dbReference type="Proteomes" id="UP000633365"/>
    </source>
</evidence>
<dbReference type="RefSeq" id="WP_201428718.1">
    <property type="nucleotide sequence ID" value="NZ_JAEQMG010000169.1"/>
</dbReference>
<dbReference type="EMBL" id="JAEQMG010000169">
    <property type="protein sequence ID" value="MBK6090024.1"/>
    <property type="molecule type" value="Genomic_DNA"/>
</dbReference>
<dbReference type="SUPFAM" id="SSF46955">
    <property type="entry name" value="Putative DNA-binding domain"/>
    <property type="match status" value="1"/>
</dbReference>
<evidence type="ECO:0000313" key="2">
    <source>
        <dbReference type="EMBL" id="MBK6090024.1"/>
    </source>
</evidence>
<reference evidence="2" key="1">
    <citation type="submission" date="2021-01" db="EMBL/GenBank/DDBJ databases">
        <title>Genome public.</title>
        <authorList>
            <person name="Liu C."/>
            <person name="Sun Q."/>
        </authorList>
    </citation>
    <scope>NUCLEOTIDE SEQUENCE</scope>
    <source>
        <strain evidence="2">M6</strain>
    </source>
</reference>
<dbReference type="NCBIfam" id="TIGR01764">
    <property type="entry name" value="excise"/>
    <property type="match status" value="1"/>
</dbReference>
<proteinExistence type="predicted"/>
<comment type="caution">
    <text evidence="2">The sequence shown here is derived from an EMBL/GenBank/DDBJ whole genome shotgun (WGS) entry which is preliminary data.</text>
</comment>